<evidence type="ECO:0008006" key="4">
    <source>
        <dbReference type="Google" id="ProtNLM"/>
    </source>
</evidence>
<accession>A0ABQ6FBA4</accession>
<feature type="region of interest" description="Disordered" evidence="1">
    <location>
        <begin position="102"/>
        <end position="123"/>
    </location>
</feature>
<evidence type="ECO:0000313" key="2">
    <source>
        <dbReference type="EMBL" id="GLT22539.1"/>
    </source>
</evidence>
<evidence type="ECO:0000313" key="3">
    <source>
        <dbReference type="Proteomes" id="UP001157167"/>
    </source>
</evidence>
<reference evidence="3" key="1">
    <citation type="journal article" date="2019" name="Int. J. Syst. Evol. Microbiol.">
        <title>The Global Catalogue of Microorganisms (GCM) 10K type strain sequencing project: providing services to taxonomists for standard genome sequencing and annotation.</title>
        <authorList>
            <consortium name="The Broad Institute Genomics Platform"/>
            <consortium name="The Broad Institute Genome Sequencing Center for Infectious Disease"/>
            <person name="Wu L."/>
            <person name="Ma J."/>
        </authorList>
    </citation>
    <scope>NUCLEOTIDE SEQUENCE [LARGE SCALE GENOMIC DNA]</scope>
    <source>
        <strain evidence="3">NBRC 102407</strain>
    </source>
</reference>
<name>A0ABQ6FBA4_9RHOO</name>
<dbReference type="EMBL" id="BSPX01000026">
    <property type="protein sequence ID" value="GLT22539.1"/>
    <property type="molecule type" value="Genomic_DNA"/>
</dbReference>
<protein>
    <recommendedName>
        <fullName evidence="4">Terminase small subunit</fullName>
    </recommendedName>
</protein>
<keyword evidence="3" id="KW-1185">Reference proteome</keyword>
<dbReference type="Proteomes" id="UP001157167">
    <property type="component" value="Unassembled WGS sequence"/>
</dbReference>
<organism evidence="2 3">
    <name type="scientific">Zoogloea oryzae</name>
    <dbReference type="NCBI Taxonomy" id="310767"/>
    <lineage>
        <taxon>Bacteria</taxon>
        <taxon>Pseudomonadati</taxon>
        <taxon>Pseudomonadota</taxon>
        <taxon>Betaproteobacteria</taxon>
        <taxon>Rhodocyclales</taxon>
        <taxon>Zoogloeaceae</taxon>
        <taxon>Zoogloea</taxon>
    </lineage>
</organism>
<sequence length="123" mass="13451">MGSNRKNRMPADQVQANIDAYLALKAMPGYKPYNPAFSLEAITACVELLRTAEVNDLHTEHARLAARDAIVAAQWALQDIVVGAKEQVRAIYGPDSDEMVQVGLKKKSEKKARSRTSRAAQAA</sequence>
<feature type="compositionally biased region" description="Basic residues" evidence="1">
    <location>
        <begin position="104"/>
        <end position="116"/>
    </location>
</feature>
<evidence type="ECO:0000256" key="1">
    <source>
        <dbReference type="SAM" id="MobiDB-lite"/>
    </source>
</evidence>
<proteinExistence type="predicted"/>
<comment type="caution">
    <text evidence="2">The sequence shown here is derived from an EMBL/GenBank/DDBJ whole genome shotgun (WGS) entry which is preliminary data.</text>
</comment>
<dbReference type="RefSeq" id="WP_284187841.1">
    <property type="nucleotide sequence ID" value="NZ_BSPX01000026.1"/>
</dbReference>
<gene>
    <name evidence="2" type="ORF">GCM10007933_19990</name>
</gene>